<dbReference type="STRING" id="1796606.A2G96_07845"/>
<name>A0A142JHU1_9BURK</name>
<evidence type="ECO:0000313" key="2">
    <source>
        <dbReference type="Proteomes" id="UP000075238"/>
    </source>
</evidence>
<proteinExistence type="predicted"/>
<sequence length="70" mass="8011">MFDGRVVWLHDDDFKPELIHDESTPVQYRLKPEAFDASLTAHFLVWGDRIVKNRHGKTGEITAEYSGAPV</sequence>
<organism evidence="1 2">
    <name type="scientific">Cupriavidus nantongensis</name>
    <dbReference type="NCBI Taxonomy" id="1796606"/>
    <lineage>
        <taxon>Bacteria</taxon>
        <taxon>Pseudomonadati</taxon>
        <taxon>Pseudomonadota</taxon>
        <taxon>Betaproteobacteria</taxon>
        <taxon>Burkholderiales</taxon>
        <taxon>Burkholderiaceae</taxon>
        <taxon>Cupriavidus</taxon>
    </lineage>
</organism>
<evidence type="ECO:0000313" key="1">
    <source>
        <dbReference type="EMBL" id="AMR77653.1"/>
    </source>
</evidence>
<dbReference type="EMBL" id="CP014844">
    <property type="protein sequence ID" value="AMR77653.1"/>
    <property type="molecule type" value="Genomic_DNA"/>
</dbReference>
<accession>A0A142JHU1</accession>
<gene>
    <name evidence="1" type="ORF">A2G96_07845</name>
</gene>
<dbReference type="Proteomes" id="UP000075238">
    <property type="component" value="Chromosome 1"/>
</dbReference>
<protein>
    <submittedName>
        <fullName evidence="1">Uncharacterized protein</fullName>
    </submittedName>
</protein>
<dbReference type="KEGG" id="cnan:A2G96_07845"/>
<keyword evidence="2" id="KW-1185">Reference proteome</keyword>
<dbReference type="RefSeq" id="WP_062798310.1">
    <property type="nucleotide sequence ID" value="NZ_CP014844.1"/>
</dbReference>
<dbReference type="AlphaFoldDB" id="A0A142JHU1"/>
<reference evidence="1 2" key="1">
    <citation type="submission" date="2016-03" db="EMBL/GenBank/DDBJ databases">
        <title>Complete genome sequence of a novel chlorpyrifos degrading bacterium, Cupriavidus nantongensis sp. X1.</title>
        <authorList>
            <person name="Fang L."/>
        </authorList>
    </citation>
    <scope>NUCLEOTIDE SEQUENCE [LARGE SCALE GENOMIC DNA]</scope>
    <source>
        <strain evidence="1 2">X1</strain>
    </source>
</reference>